<organism evidence="7 8">
    <name type="scientific">Aquatica leii</name>
    <dbReference type="NCBI Taxonomy" id="1421715"/>
    <lineage>
        <taxon>Eukaryota</taxon>
        <taxon>Metazoa</taxon>
        <taxon>Ecdysozoa</taxon>
        <taxon>Arthropoda</taxon>
        <taxon>Hexapoda</taxon>
        <taxon>Insecta</taxon>
        <taxon>Pterygota</taxon>
        <taxon>Neoptera</taxon>
        <taxon>Endopterygota</taxon>
        <taxon>Coleoptera</taxon>
        <taxon>Polyphaga</taxon>
        <taxon>Elateriformia</taxon>
        <taxon>Elateroidea</taxon>
        <taxon>Lampyridae</taxon>
        <taxon>Luciolinae</taxon>
        <taxon>Aquatica</taxon>
    </lineage>
</organism>
<dbReference type="AlphaFoldDB" id="A0AAN7QJA4"/>
<evidence type="ECO:0000313" key="8">
    <source>
        <dbReference type="Proteomes" id="UP001353858"/>
    </source>
</evidence>
<evidence type="ECO:0000256" key="3">
    <source>
        <dbReference type="ARBA" id="ARBA00022833"/>
    </source>
</evidence>
<dbReference type="EMBL" id="JARPUR010000003">
    <property type="protein sequence ID" value="KAK4880728.1"/>
    <property type="molecule type" value="Genomic_DNA"/>
</dbReference>
<dbReference type="PROSITE" id="PS50950">
    <property type="entry name" value="ZF_THAP"/>
    <property type="match status" value="1"/>
</dbReference>
<evidence type="ECO:0000256" key="4">
    <source>
        <dbReference type="ARBA" id="ARBA00023125"/>
    </source>
</evidence>
<reference evidence="8" key="1">
    <citation type="submission" date="2023-01" db="EMBL/GenBank/DDBJ databases">
        <title>Key to firefly adult light organ development and bioluminescence: homeobox transcription factors regulate luciferase expression and transportation to peroxisome.</title>
        <authorList>
            <person name="Fu X."/>
        </authorList>
    </citation>
    <scope>NUCLEOTIDE SEQUENCE [LARGE SCALE GENOMIC DNA]</scope>
</reference>
<dbReference type="InterPro" id="IPR006612">
    <property type="entry name" value="THAP_Znf"/>
</dbReference>
<dbReference type="Proteomes" id="UP001353858">
    <property type="component" value="Unassembled WGS sequence"/>
</dbReference>
<keyword evidence="8" id="KW-1185">Reference proteome</keyword>
<dbReference type="SUPFAM" id="SSF57716">
    <property type="entry name" value="Glucocorticoid receptor-like (DNA-binding domain)"/>
    <property type="match status" value="1"/>
</dbReference>
<dbReference type="GO" id="GO:0008270">
    <property type="term" value="F:zinc ion binding"/>
    <property type="evidence" value="ECO:0007669"/>
    <property type="project" value="UniProtKB-KW"/>
</dbReference>
<keyword evidence="1" id="KW-0479">Metal-binding</keyword>
<protein>
    <recommendedName>
        <fullName evidence="6">THAP-type domain-containing protein</fullName>
    </recommendedName>
</protein>
<name>A0AAN7QJA4_9COLE</name>
<proteinExistence type="predicted"/>
<keyword evidence="2 5" id="KW-0863">Zinc-finger</keyword>
<evidence type="ECO:0000313" key="7">
    <source>
        <dbReference type="EMBL" id="KAK4880728.1"/>
    </source>
</evidence>
<gene>
    <name evidence="7" type="ORF">RN001_008874</name>
</gene>
<comment type="caution">
    <text evidence="7">The sequence shown here is derived from an EMBL/GenBank/DDBJ whole genome shotgun (WGS) entry which is preliminary data.</text>
</comment>
<sequence length="124" mass="14330">MEKVPTPVDKYCIVPRCKNTIKSASDKVFFPVPKDAELRKHWCKVIRRDEVSPTSCLHCCEDHFNIISPHIFLRQKGNVLPTVQRMGAIKRQRLSLVKEVLSGFTAKNDVLETSKQPETQYYEI</sequence>
<evidence type="ECO:0000256" key="5">
    <source>
        <dbReference type="PROSITE-ProRule" id="PRU00309"/>
    </source>
</evidence>
<feature type="domain" description="THAP-type" evidence="6">
    <location>
        <begin position="8"/>
        <end position="84"/>
    </location>
</feature>
<evidence type="ECO:0000259" key="6">
    <source>
        <dbReference type="PROSITE" id="PS50950"/>
    </source>
</evidence>
<keyword evidence="3" id="KW-0862">Zinc</keyword>
<dbReference type="GO" id="GO:0003677">
    <property type="term" value="F:DNA binding"/>
    <property type="evidence" value="ECO:0007669"/>
    <property type="project" value="UniProtKB-UniRule"/>
</dbReference>
<keyword evidence="4 5" id="KW-0238">DNA-binding</keyword>
<dbReference type="Pfam" id="PF05485">
    <property type="entry name" value="THAP"/>
    <property type="match status" value="1"/>
</dbReference>
<accession>A0AAN7QJA4</accession>
<evidence type="ECO:0000256" key="2">
    <source>
        <dbReference type="ARBA" id="ARBA00022771"/>
    </source>
</evidence>
<evidence type="ECO:0000256" key="1">
    <source>
        <dbReference type="ARBA" id="ARBA00022723"/>
    </source>
</evidence>